<evidence type="ECO:0000313" key="3">
    <source>
        <dbReference type="Proteomes" id="UP000001660"/>
    </source>
</evidence>
<dbReference type="Proteomes" id="UP000001660">
    <property type="component" value="Chromosome"/>
</dbReference>
<keyword evidence="1" id="KW-0732">Signal</keyword>
<reference evidence="2 3" key="1">
    <citation type="journal article" date="2010" name="Proc. Natl. Acad. Sci. U.S.A.">
        <title>A Nitrospira metagenome illuminates the physiology and evolution of globally important nitrite-oxidizing bacteria.</title>
        <authorList>
            <person name="Lucker S."/>
            <person name="Wagner M."/>
            <person name="Maixner F."/>
            <person name="Pelletier E."/>
            <person name="Koch H."/>
            <person name="Vacherie B."/>
            <person name="Rattei T."/>
            <person name="Sinninghe Damste J."/>
            <person name="Spieck E."/>
            <person name="Le Paslier D."/>
            <person name="Daims H."/>
        </authorList>
    </citation>
    <scope>NUCLEOTIDE SEQUENCE [LARGE SCALE GENOMIC DNA]</scope>
</reference>
<accession>D8P922</accession>
<dbReference type="KEGG" id="nde:NIDE4344"/>
<evidence type="ECO:0008006" key="4">
    <source>
        <dbReference type="Google" id="ProtNLM"/>
    </source>
</evidence>
<dbReference type="EMBL" id="FP929003">
    <property type="protein sequence ID" value="CBK44004.1"/>
    <property type="molecule type" value="Genomic_DNA"/>
</dbReference>
<name>D8P922_9BACT</name>
<sequence>MARWLGVFVLAGCLGVAGWCPAEAKDHAVAKSLTRTGLATHGQFSRACAADDLPGNWQLVAFDSSYRFRNPQAPYLFPHQAFQYSQRGGVKSAHSLQRLSGDPDQLFEAVPLDMTYRVEGKGRVVLKTKEHDETVETWSCRVITKDPEGTGDQIMPQRGDLVMTLMGSHGQGLFVRHLRKQAA</sequence>
<evidence type="ECO:0000256" key="1">
    <source>
        <dbReference type="SAM" id="SignalP"/>
    </source>
</evidence>
<dbReference type="OrthoDB" id="9822048at2"/>
<feature type="signal peptide" evidence="1">
    <location>
        <begin position="1"/>
        <end position="24"/>
    </location>
</feature>
<dbReference type="STRING" id="330214.NIDE4344"/>
<protein>
    <recommendedName>
        <fullName evidence="4">Lipocalin-like domain-containing protein</fullName>
    </recommendedName>
</protein>
<keyword evidence="3" id="KW-1185">Reference proteome</keyword>
<organism evidence="2 3">
    <name type="scientific">Nitrospira defluvii</name>
    <dbReference type="NCBI Taxonomy" id="330214"/>
    <lineage>
        <taxon>Bacteria</taxon>
        <taxon>Pseudomonadati</taxon>
        <taxon>Nitrospirota</taxon>
        <taxon>Nitrospiria</taxon>
        <taxon>Nitrospirales</taxon>
        <taxon>Nitrospiraceae</taxon>
        <taxon>Nitrospira</taxon>
    </lineage>
</organism>
<gene>
    <name evidence="2" type="ORF">NIDE4344</name>
</gene>
<proteinExistence type="predicted"/>
<evidence type="ECO:0000313" key="2">
    <source>
        <dbReference type="EMBL" id="CBK44004.1"/>
    </source>
</evidence>
<feature type="chain" id="PRO_5003119817" description="Lipocalin-like domain-containing protein" evidence="1">
    <location>
        <begin position="25"/>
        <end position="183"/>
    </location>
</feature>
<dbReference type="HOGENOM" id="CLU_1472654_0_0_0"/>
<dbReference type="AlphaFoldDB" id="D8P922"/>